<evidence type="ECO:0000313" key="2">
    <source>
        <dbReference type="EMBL" id="KAH3831615.1"/>
    </source>
</evidence>
<feature type="domain" description="HAT C-terminal dimerisation" evidence="1">
    <location>
        <begin position="2"/>
        <end position="47"/>
    </location>
</feature>
<reference evidence="2" key="1">
    <citation type="journal article" date="2019" name="bioRxiv">
        <title>The Genome of the Zebra Mussel, Dreissena polymorpha: A Resource for Invasive Species Research.</title>
        <authorList>
            <person name="McCartney M.A."/>
            <person name="Auch B."/>
            <person name="Kono T."/>
            <person name="Mallez S."/>
            <person name="Zhang Y."/>
            <person name="Obille A."/>
            <person name="Becker A."/>
            <person name="Abrahante J.E."/>
            <person name="Garbe J."/>
            <person name="Badalamenti J.P."/>
            <person name="Herman A."/>
            <person name="Mangelson H."/>
            <person name="Liachko I."/>
            <person name="Sullivan S."/>
            <person name="Sone E.D."/>
            <person name="Koren S."/>
            <person name="Silverstein K.A.T."/>
            <person name="Beckman K.B."/>
            <person name="Gohl D.M."/>
        </authorList>
    </citation>
    <scope>NUCLEOTIDE SEQUENCE</scope>
    <source>
        <strain evidence="2">Duluth1</strain>
        <tissue evidence="2">Whole animal</tissue>
    </source>
</reference>
<proteinExistence type="predicted"/>
<organism evidence="2 3">
    <name type="scientific">Dreissena polymorpha</name>
    <name type="common">Zebra mussel</name>
    <name type="synonym">Mytilus polymorpha</name>
    <dbReference type="NCBI Taxonomy" id="45954"/>
    <lineage>
        <taxon>Eukaryota</taxon>
        <taxon>Metazoa</taxon>
        <taxon>Spiralia</taxon>
        <taxon>Lophotrochozoa</taxon>
        <taxon>Mollusca</taxon>
        <taxon>Bivalvia</taxon>
        <taxon>Autobranchia</taxon>
        <taxon>Heteroconchia</taxon>
        <taxon>Euheterodonta</taxon>
        <taxon>Imparidentia</taxon>
        <taxon>Neoheterodontei</taxon>
        <taxon>Myida</taxon>
        <taxon>Dreissenoidea</taxon>
        <taxon>Dreissenidae</taxon>
        <taxon>Dreissena</taxon>
    </lineage>
</organism>
<keyword evidence="3" id="KW-1185">Reference proteome</keyword>
<evidence type="ECO:0000313" key="3">
    <source>
        <dbReference type="Proteomes" id="UP000828390"/>
    </source>
</evidence>
<evidence type="ECO:0000259" key="1">
    <source>
        <dbReference type="Pfam" id="PF05699"/>
    </source>
</evidence>
<dbReference type="PANTHER" id="PTHR45749">
    <property type="match status" value="1"/>
</dbReference>
<name>A0A9D4HCB6_DREPO</name>
<dbReference type="PANTHER" id="PTHR45749:SF21">
    <property type="entry name" value="DUF4371 DOMAIN-CONTAINING PROTEIN"/>
    <property type="match status" value="1"/>
</dbReference>
<dbReference type="EMBL" id="JAIWYP010000004">
    <property type="protein sequence ID" value="KAH3831615.1"/>
    <property type="molecule type" value="Genomic_DNA"/>
</dbReference>
<comment type="caution">
    <text evidence="2">The sequence shown here is derived from an EMBL/GenBank/DDBJ whole genome shotgun (WGS) entry which is preliminary data.</text>
</comment>
<dbReference type="SUPFAM" id="SSF53098">
    <property type="entry name" value="Ribonuclease H-like"/>
    <property type="match status" value="1"/>
</dbReference>
<dbReference type="InterPro" id="IPR008906">
    <property type="entry name" value="HATC_C_dom"/>
</dbReference>
<dbReference type="Pfam" id="PF05699">
    <property type="entry name" value="Dimer_Tnp_hAT"/>
    <property type="match status" value="1"/>
</dbReference>
<sequence length="58" mass="6739">MRVLRHVLVMPATNATSERSFSALRRLKTYLRTSTTQERLTHLMTLHVHRCATDAMDL</sequence>
<dbReference type="AlphaFoldDB" id="A0A9D4HCB6"/>
<dbReference type="InterPro" id="IPR012337">
    <property type="entry name" value="RNaseH-like_sf"/>
</dbReference>
<dbReference type="GO" id="GO:0046983">
    <property type="term" value="F:protein dimerization activity"/>
    <property type="evidence" value="ECO:0007669"/>
    <property type="project" value="InterPro"/>
</dbReference>
<dbReference type="Proteomes" id="UP000828390">
    <property type="component" value="Unassembled WGS sequence"/>
</dbReference>
<protein>
    <recommendedName>
        <fullName evidence="1">HAT C-terminal dimerisation domain-containing protein</fullName>
    </recommendedName>
</protein>
<reference evidence="2" key="2">
    <citation type="submission" date="2020-11" db="EMBL/GenBank/DDBJ databases">
        <authorList>
            <person name="McCartney M.A."/>
            <person name="Auch B."/>
            <person name="Kono T."/>
            <person name="Mallez S."/>
            <person name="Becker A."/>
            <person name="Gohl D.M."/>
            <person name="Silverstein K.A.T."/>
            <person name="Koren S."/>
            <person name="Bechman K.B."/>
            <person name="Herman A."/>
            <person name="Abrahante J.E."/>
            <person name="Garbe J."/>
        </authorList>
    </citation>
    <scope>NUCLEOTIDE SEQUENCE</scope>
    <source>
        <strain evidence="2">Duluth1</strain>
        <tissue evidence="2">Whole animal</tissue>
    </source>
</reference>
<accession>A0A9D4HCB6</accession>
<gene>
    <name evidence="2" type="ORF">DPMN_104886</name>
</gene>